<dbReference type="FunFam" id="3.40.50.300:FF:001238">
    <property type="entry name" value="DNA mismatch repair protein"/>
    <property type="match status" value="1"/>
</dbReference>
<keyword evidence="6" id="KW-0234">DNA repair</keyword>
<dbReference type="Pfam" id="PF00488">
    <property type="entry name" value="MutS_V"/>
    <property type="match status" value="1"/>
</dbReference>
<evidence type="ECO:0000256" key="4">
    <source>
        <dbReference type="ARBA" id="ARBA00022840"/>
    </source>
</evidence>
<feature type="compositionally biased region" description="Basic and acidic residues" evidence="7">
    <location>
        <begin position="64"/>
        <end position="78"/>
    </location>
</feature>
<keyword evidence="4" id="KW-0067">ATP-binding</keyword>
<dbReference type="FunCoup" id="A0A369K4H9">
    <property type="interactions" value="304"/>
</dbReference>
<evidence type="ECO:0000256" key="7">
    <source>
        <dbReference type="SAM" id="MobiDB-lite"/>
    </source>
</evidence>
<dbReference type="STRING" id="39966.A0A369K4H9"/>
<dbReference type="SUPFAM" id="SSF48334">
    <property type="entry name" value="DNA repair protein MutS, domain III"/>
    <property type="match status" value="1"/>
</dbReference>
<dbReference type="PANTHER" id="PTHR11361:SF34">
    <property type="entry name" value="DNA MISMATCH REPAIR PROTEIN MSH1, MITOCHONDRIAL"/>
    <property type="match status" value="1"/>
</dbReference>
<evidence type="ECO:0000259" key="8">
    <source>
        <dbReference type="PROSITE" id="PS00486"/>
    </source>
</evidence>
<dbReference type="SUPFAM" id="SSF52540">
    <property type="entry name" value="P-loop containing nucleoside triphosphate hydrolases"/>
    <property type="match status" value="1"/>
</dbReference>
<keyword evidence="10" id="KW-1185">Reference proteome</keyword>
<dbReference type="GO" id="GO:0140664">
    <property type="term" value="F:ATP-dependent DNA damage sensor activity"/>
    <property type="evidence" value="ECO:0007669"/>
    <property type="project" value="InterPro"/>
</dbReference>
<keyword evidence="3" id="KW-0227">DNA damage</keyword>
<dbReference type="Gene3D" id="3.40.50.300">
    <property type="entry name" value="P-loop containing nucleotide triphosphate hydrolases"/>
    <property type="match status" value="1"/>
</dbReference>
<protein>
    <submittedName>
        <fullName evidence="9">MutS 1</fullName>
    </submittedName>
</protein>
<dbReference type="GO" id="GO:0043504">
    <property type="term" value="P:mitochondrial DNA repair"/>
    <property type="evidence" value="ECO:0007669"/>
    <property type="project" value="TreeGrafter"/>
</dbReference>
<dbReference type="InterPro" id="IPR036678">
    <property type="entry name" value="MutS_con_dom_sf"/>
</dbReference>
<dbReference type="Gene3D" id="1.10.1420.10">
    <property type="match status" value="2"/>
</dbReference>
<comment type="similarity">
    <text evidence="1">Belongs to the DNA mismatch repair MutS family.</text>
</comment>
<dbReference type="GO" id="GO:0006298">
    <property type="term" value="P:mismatch repair"/>
    <property type="evidence" value="ECO:0007669"/>
    <property type="project" value="InterPro"/>
</dbReference>
<dbReference type="PROSITE" id="PS00486">
    <property type="entry name" value="DNA_MISMATCH_REPAIR_2"/>
    <property type="match status" value="1"/>
</dbReference>
<dbReference type="GO" id="GO:0005739">
    <property type="term" value="C:mitochondrion"/>
    <property type="evidence" value="ECO:0007669"/>
    <property type="project" value="TreeGrafter"/>
</dbReference>
<dbReference type="Pfam" id="PF01624">
    <property type="entry name" value="MutS_I"/>
    <property type="match status" value="1"/>
</dbReference>
<dbReference type="InParanoid" id="A0A369K4H9"/>
<feature type="region of interest" description="Disordered" evidence="7">
    <location>
        <begin position="114"/>
        <end position="141"/>
    </location>
</feature>
<proteinExistence type="inferred from homology"/>
<comment type="caution">
    <text evidence="9">The sequence shown here is derived from an EMBL/GenBank/DDBJ whole genome shotgun (WGS) entry which is preliminary data.</text>
</comment>
<dbReference type="EMBL" id="LUEZ02000010">
    <property type="protein sequence ID" value="RDB28400.1"/>
    <property type="molecule type" value="Genomic_DNA"/>
</dbReference>
<dbReference type="SMART" id="SM00534">
    <property type="entry name" value="MUTSac"/>
    <property type="match status" value="1"/>
</dbReference>
<dbReference type="GO" id="GO:0005524">
    <property type="term" value="F:ATP binding"/>
    <property type="evidence" value="ECO:0007669"/>
    <property type="project" value="UniProtKB-KW"/>
</dbReference>
<dbReference type="Gene3D" id="3.30.420.110">
    <property type="entry name" value="MutS, connector domain"/>
    <property type="match status" value="1"/>
</dbReference>
<dbReference type="InterPro" id="IPR027417">
    <property type="entry name" value="P-loop_NTPase"/>
</dbReference>
<dbReference type="PANTHER" id="PTHR11361">
    <property type="entry name" value="DNA MISMATCH REPAIR PROTEIN MUTS FAMILY MEMBER"/>
    <property type="match status" value="1"/>
</dbReference>
<dbReference type="SMART" id="SM00533">
    <property type="entry name" value="MUTSd"/>
    <property type="match status" value="1"/>
</dbReference>
<dbReference type="AlphaFoldDB" id="A0A369K4H9"/>
<feature type="region of interest" description="Disordered" evidence="7">
    <location>
        <begin position="167"/>
        <end position="190"/>
    </location>
</feature>
<dbReference type="Proteomes" id="UP000076154">
    <property type="component" value="Unassembled WGS sequence"/>
</dbReference>
<dbReference type="InterPro" id="IPR000432">
    <property type="entry name" value="DNA_mismatch_repair_MutS_C"/>
</dbReference>
<accession>A0A369K4H9</accession>
<dbReference type="SUPFAM" id="SSF55271">
    <property type="entry name" value="DNA repair protein MutS, domain I"/>
    <property type="match status" value="1"/>
</dbReference>
<dbReference type="SUPFAM" id="SSF53150">
    <property type="entry name" value="DNA repair protein MutS, domain II"/>
    <property type="match status" value="1"/>
</dbReference>
<dbReference type="InterPro" id="IPR016151">
    <property type="entry name" value="DNA_mismatch_repair_MutS_N"/>
</dbReference>
<feature type="region of interest" description="Disordered" evidence="7">
    <location>
        <begin position="61"/>
        <end position="92"/>
    </location>
</feature>
<evidence type="ECO:0000256" key="5">
    <source>
        <dbReference type="ARBA" id="ARBA00023125"/>
    </source>
</evidence>
<evidence type="ECO:0000256" key="3">
    <source>
        <dbReference type="ARBA" id="ARBA00022763"/>
    </source>
</evidence>
<organism evidence="9 10">
    <name type="scientific">Hypsizygus marmoreus</name>
    <name type="common">White beech mushroom</name>
    <name type="synonym">Agaricus marmoreus</name>
    <dbReference type="NCBI Taxonomy" id="39966"/>
    <lineage>
        <taxon>Eukaryota</taxon>
        <taxon>Fungi</taxon>
        <taxon>Dikarya</taxon>
        <taxon>Basidiomycota</taxon>
        <taxon>Agaricomycotina</taxon>
        <taxon>Agaricomycetes</taxon>
        <taxon>Agaricomycetidae</taxon>
        <taxon>Agaricales</taxon>
        <taxon>Tricholomatineae</taxon>
        <taxon>Lyophyllaceae</taxon>
        <taxon>Hypsizygus</taxon>
    </lineage>
</organism>
<dbReference type="InterPro" id="IPR045076">
    <property type="entry name" value="MutS"/>
</dbReference>
<dbReference type="OrthoDB" id="2534523at2759"/>
<reference evidence="9" key="1">
    <citation type="submission" date="2018-04" db="EMBL/GenBank/DDBJ databases">
        <title>Whole genome sequencing of Hypsizygus marmoreus.</title>
        <authorList>
            <person name="Choi I.-G."/>
            <person name="Min B."/>
            <person name="Kim J.-G."/>
            <person name="Kim S."/>
            <person name="Oh Y.-L."/>
            <person name="Kong W.-S."/>
            <person name="Park H."/>
            <person name="Jeong J."/>
            <person name="Song E.-S."/>
        </authorList>
    </citation>
    <scope>NUCLEOTIDE SEQUENCE [LARGE SCALE GENOMIC DNA]</scope>
    <source>
        <strain evidence="9">51987-8</strain>
    </source>
</reference>
<evidence type="ECO:0000313" key="10">
    <source>
        <dbReference type="Proteomes" id="UP000076154"/>
    </source>
</evidence>
<dbReference type="GO" id="GO:0030983">
    <property type="term" value="F:mismatched DNA binding"/>
    <property type="evidence" value="ECO:0007669"/>
    <property type="project" value="InterPro"/>
</dbReference>
<name>A0A369K4H9_HYPMA</name>
<keyword evidence="5" id="KW-0238">DNA-binding</keyword>
<feature type="domain" description="DNA mismatch repair proteins mutS family" evidence="8">
    <location>
        <begin position="966"/>
        <end position="982"/>
    </location>
</feature>
<dbReference type="InterPro" id="IPR036187">
    <property type="entry name" value="DNA_mismatch_repair_MutS_sf"/>
</dbReference>
<sequence>MVVLCRPIHHLITLSRINRIFRVSASTVSSKSTKTTKVFSDLPTALRRQDGTMAEPLAEWWGGPDRDLSPGHIDVEPPRKRRKVTKSVSPEDIISGNGNAGLCFIEAKDKHEQKTNEQYPNHCLSEPAVKPKRGRKPKVQATLDSVDSRLPQTTKRIPAIATHLNLRKRPDALQQQVPSRSPKEDESGQPQGLLAREVLENLKKFPNCLLLTRVGQFYESYFDQATEIAHLLNIKLTTRKWDGGRIPMCGFPLLHIDKHLKVLVQQNRRFVAMCEEFPRYSDHGVKAFERRVVRVITPGTLIDEPFLNPYENNYLLAISTPETAESVAAPSSQVGLAWIDVSTGEFFSKATNYDSLRDELARIAPREVVLDGKLELMKSHSVFQALAEDDNFVSFASPSTTTTENEETHKLPTFPASHLTETAVQIAQEPIHYGMGLGPQEASAVALLTMYLHTNLLEHMPALSSPNREGKEGRMQIDSHTIKALEIREGFREGGTKGSLLSAIKRTVTTGGSRLLSRWLCSPSTSVVEINARQALVAFFYDRPHFRADIAGALGEAEDTGRIIQKFLLGRGDTSDLLAVKRTTRIWSTIMDKVTEEKRLEAVEREHFNSDDWTSIDSLMTRMVGLHDLSRRIAMALEDTGPDLKVPDALEENQDDVNEESPGDTDSIVNWRFGPGKWTIKPGFSSTLTTLHNSLRIFHREREKLEQELQLKYDAPSLTLRASPAQGMHVHLARAKRDQAKLNATPEFISIAESGSTRCYFFKARWGQIAETTMALVAAEKDAFEILRKEVQNQPFNRGYSTVNTTRFQVNGHSPSLRLNAQILDELDVALALADLATEMNFVRPVLTNDPVYSVTNGRHPTVELGLLAAGRVFTPNSVELSPASRLHVITGPNMAGKSTFLRQTALVAILAQIGSFVPADSAIVGIVDKLFSRVGAKDDLFHDRSTFMVEMLETSEILRRATPRSLVIMDEVGRGTTVKDGLAIAYATLHHLVTTNQCRSLFATHFHELSDMLGYPNQRSSKGIFENVDFFCTDVEETDENHFAYKYRVRPGVNRDSHGLKVAQLAGMPPAAIKVAKDTLHYLRAQKADTWCKLADPELH</sequence>
<dbReference type="InterPro" id="IPR007695">
    <property type="entry name" value="DNA_mismatch_repair_MutS-lik_N"/>
</dbReference>
<gene>
    <name evidence="9" type="primary">msh1</name>
    <name evidence="9" type="ORF">Hypma_015313</name>
</gene>
<dbReference type="Pfam" id="PF05188">
    <property type="entry name" value="MutS_II"/>
    <property type="match status" value="1"/>
</dbReference>
<dbReference type="InterPro" id="IPR007860">
    <property type="entry name" value="DNA_mmatch_repair_MutS_con_dom"/>
</dbReference>
<evidence type="ECO:0000313" key="9">
    <source>
        <dbReference type="EMBL" id="RDB28400.1"/>
    </source>
</evidence>
<dbReference type="Pfam" id="PF05192">
    <property type="entry name" value="MutS_III"/>
    <property type="match status" value="1"/>
</dbReference>
<feature type="non-terminal residue" evidence="9">
    <location>
        <position position="1101"/>
    </location>
</feature>
<dbReference type="GO" id="GO:0005634">
    <property type="term" value="C:nucleus"/>
    <property type="evidence" value="ECO:0007669"/>
    <property type="project" value="TreeGrafter"/>
</dbReference>
<evidence type="ECO:0000256" key="2">
    <source>
        <dbReference type="ARBA" id="ARBA00022741"/>
    </source>
</evidence>
<dbReference type="Gene3D" id="3.40.1170.10">
    <property type="entry name" value="DNA repair protein MutS, domain I"/>
    <property type="match status" value="1"/>
</dbReference>
<keyword evidence="2" id="KW-0547">Nucleotide-binding</keyword>
<evidence type="ECO:0000256" key="6">
    <source>
        <dbReference type="ARBA" id="ARBA00023204"/>
    </source>
</evidence>
<dbReference type="InterPro" id="IPR007696">
    <property type="entry name" value="DNA_mismatch_repair_MutS_core"/>
</dbReference>
<evidence type="ECO:0000256" key="1">
    <source>
        <dbReference type="ARBA" id="ARBA00006271"/>
    </source>
</evidence>